<dbReference type="PANTHER" id="PTHR33347">
    <property type="entry name" value="OSJNBA0091C07.3 PROTEIN"/>
    <property type="match status" value="1"/>
</dbReference>
<comment type="similarity">
    <text evidence="6">Belongs to the SOFL plant protein family.</text>
</comment>
<dbReference type="GO" id="GO:0009691">
    <property type="term" value="P:cytokinin biosynthetic process"/>
    <property type="evidence" value="ECO:0007669"/>
    <property type="project" value="UniProtKB-KW"/>
</dbReference>
<dbReference type="InterPro" id="IPR044670">
    <property type="entry name" value="SOFL"/>
</dbReference>
<evidence type="ECO:0000256" key="5">
    <source>
        <dbReference type="ARBA" id="ARBA00023242"/>
    </source>
</evidence>
<dbReference type="GO" id="GO:0009736">
    <property type="term" value="P:cytokinin-activated signaling pathway"/>
    <property type="evidence" value="ECO:0007669"/>
    <property type="project" value="UniProtKB-KW"/>
</dbReference>
<evidence type="ECO:0000256" key="4">
    <source>
        <dbReference type="ARBA" id="ARBA00022864"/>
    </source>
</evidence>
<dbReference type="GO" id="GO:0005737">
    <property type="term" value="C:cytoplasm"/>
    <property type="evidence" value="ECO:0007669"/>
    <property type="project" value="UniProtKB-SubCell"/>
</dbReference>
<evidence type="ECO:0000256" key="3">
    <source>
        <dbReference type="ARBA" id="ARBA00022712"/>
    </source>
</evidence>
<evidence type="ECO:0000256" key="1">
    <source>
        <dbReference type="ARBA" id="ARBA00004496"/>
    </source>
</evidence>
<dbReference type="Proteomes" id="UP000701853">
    <property type="component" value="Chromosome 3"/>
</dbReference>
<keyword evidence="4" id="KW-0932">Cytokinin signaling pathway</keyword>
<evidence type="ECO:0000256" key="6">
    <source>
        <dbReference type="ARBA" id="ARBA00024199"/>
    </source>
</evidence>
<evidence type="ECO:0000313" key="9">
    <source>
        <dbReference type="Proteomes" id="UP000701853"/>
    </source>
</evidence>
<keyword evidence="2" id="KW-0963">Cytoplasm</keyword>
<dbReference type="EMBL" id="JAHUZN010000003">
    <property type="protein sequence ID" value="KAG8498033.1"/>
    <property type="molecule type" value="Genomic_DNA"/>
</dbReference>
<comment type="subcellular location">
    <subcellularLocation>
        <location evidence="1">Cytoplasm</location>
    </subcellularLocation>
</comment>
<accession>A0A8J5YWU0</accession>
<feature type="compositionally biased region" description="Basic and acidic residues" evidence="7">
    <location>
        <begin position="36"/>
        <end position="48"/>
    </location>
</feature>
<dbReference type="OrthoDB" id="759087at2759"/>
<sequence length="202" mass="22836">MDDYGLFAKECNSGYESGWTNYLDHSILSANPSNNDFKDSNDRGNKEEVVEEEEEDLSMISDASSGPPPHFFYEINGCFNDDDDHDDDQYHYPLPQVAALDKNGAKQQVPPSCLDDTATSFPLINFSKTYDEVSMESAFDHPLQGFSATHFMGGPAFRDHCGFYQYSPYGNQLQTNQLNLKGDIAPFILHFYLDLPLYQPLQ</sequence>
<dbReference type="AlphaFoldDB" id="A0A8J5YWU0"/>
<name>A0A8J5YWU0_9ROSI</name>
<protein>
    <submittedName>
        <fullName evidence="8">Uncharacterized protein</fullName>
    </submittedName>
</protein>
<keyword evidence="3" id="KW-0203">Cytokinin biosynthesis</keyword>
<reference evidence="8 9" key="1">
    <citation type="journal article" date="2021" name="bioRxiv">
        <title>The Gossypium anomalum genome as a resource for cotton improvement and evolutionary analysis of hybrid incompatibility.</title>
        <authorList>
            <person name="Grover C.E."/>
            <person name="Yuan D."/>
            <person name="Arick M.A."/>
            <person name="Miller E.R."/>
            <person name="Hu G."/>
            <person name="Peterson D.G."/>
            <person name="Wendel J.F."/>
            <person name="Udall J.A."/>
        </authorList>
    </citation>
    <scope>NUCLEOTIDE SEQUENCE [LARGE SCALE GENOMIC DNA]</scope>
    <source>
        <strain evidence="8">JFW-Udall</strain>
        <tissue evidence="8">Leaf</tissue>
    </source>
</reference>
<organism evidence="8 9">
    <name type="scientific">Gossypium anomalum</name>
    <dbReference type="NCBI Taxonomy" id="47600"/>
    <lineage>
        <taxon>Eukaryota</taxon>
        <taxon>Viridiplantae</taxon>
        <taxon>Streptophyta</taxon>
        <taxon>Embryophyta</taxon>
        <taxon>Tracheophyta</taxon>
        <taxon>Spermatophyta</taxon>
        <taxon>Magnoliopsida</taxon>
        <taxon>eudicotyledons</taxon>
        <taxon>Gunneridae</taxon>
        <taxon>Pentapetalae</taxon>
        <taxon>rosids</taxon>
        <taxon>malvids</taxon>
        <taxon>Malvales</taxon>
        <taxon>Malvaceae</taxon>
        <taxon>Malvoideae</taxon>
        <taxon>Gossypium</taxon>
    </lineage>
</organism>
<proteinExistence type="inferred from homology"/>
<keyword evidence="9" id="KW-1185">Reference proteome</keyword>
<feature type="region of interest" description="Disordered" evidence="7">
    <location>
        <begin position="30"/>
        <end position="63"/>
    </location>
</feature>
<gene>
    <name evidence="8" type="ORF">CXB51_006902</name>
</gene>
<comment type="caution">
    <text evidence="8">The sequence shown here is derived from an EMBL/GenBank/DDBJ whole genome shotgun (WGS) entry which is preliminary data.</text>
</comment>
<evidence type="ECO:0000256" key="2">
    <source>
        <dbReference type="ARBA" id="ARBA00022490"/>
    </source>
</evidence>
<dbReference type="PANTHER" id="PTHR33347:SF1">
    <property type="entry name" value="PROTEIN SOB FIVE-LIKE 5"/>
    <property type="match status" value="1"/>
</dbReference>
<keyword evidence="5" id="KW-0539">Nucleus</keyword>
<evidence type="ECO:0000256" key="7">
    <source>
        <dbReference type="SAM" id="MobiDB-lite"/>
    </source>
</evidence>
<evidence type="ECO:0000313" key="8">
    <source>
        <dbReference type="EMBL" id="KAG8498033.1"/>
    </source>
</evidence>